<dbReference type="AlphaFoldDB" id="A0A1H5JGL6"/>
<feature type="compositionally biased region" description="Basic and acidic residues" evidence="4">
    <location>
        <begin position="238"/>
        <end position="248"/>
    </location>
</feature>
<dbReference type="OrthoDB" id="7989071at2"/>
<dbReference type="RefSeq" id="WP_069111034.1">
    <property type="nucleotide sequence ID" value="NZ_FNUC01000003.1"/>
</dbReference>
<keyword evidence="2 6" id="KW-0238">DNA-binding</keyword>
<evidence type="ECO:0000259" key="5">
    <source>
        <dbReference type="PROSITE" id="PS50949"/>
    </source>
</evidence>
<protein>
    <submittedName>
        <fullName evidence="6">DNA-binding transcriptional regulator, FadR family</fullName>
    </submittedName>
</protein>
<evidence type="ECO:0000313" key="7">
    <source>
        <dbReference type="Proteomes" id="UP000181980"/>
    </source>
</evidence>
<dbReference type="GO" id="GO:0003677">
    <property type="term" value="F:DNA binding"/>
    <property type="evidence" value="ECO:0007669"/>
    <property type="project" value="UniProtKB-KW"/>
</dbReference>
<evidence type="ECO:0000256" key="3">
    <source>
        <dbReference type="ARBA" id="ARBA00023163"/>
    </source>
</evidence>
<evidence type="ECO:0000256" key="4">
    <source>
        <dbReference type="SAM" id="MobiDB-lite"/>
    </source>
</evidence>
<dbReference type="InterPro" id="IPR011711">
    <property type="entry name" value="GntR_C"/>
</dbReference>
<dbReference type="InterPro" id="IPR008920">
    <property type="entry name" value="TF_FadR/GntR_C"/>
</dbReference>
<dbReference type="PANTHER" id="PTHR43537:SF5">
    <property type="entry name" value="UXU OPERON TRANSCRIPTIONAL REGULATOR"/>
    <property type="match status" value="1"/>
</dbReference>
<proteinExistence type="predicted"/>
<dbReference type="Gene3D" id="1.20.120.530">
    <property type="entry name" value="GntR ligand-binding domain-like"/>
    <property type="match status" value="1"/>
</dbReference>
<dbReference type="InterPro" id="IPR036390">
    <property type="entry name" value="WH_DNA-bd_sf"/>
</dbReference>
<dbReference type="Pfam" id="PF07729">
    <property type="entry name" value="FCD"/>
    <property type="match status" value="1"/>
</dbReference>
<dbReference type="STRING" id="561176.SAMN04488561_1578"/>
<name>A0A1H5JGL6_9ACTN</name>
<evidence type="ECO:0000256" key="2">
    <source>
        <dbReference type="ARBA" id="ARBA00023125"/>
    </source>
</evidence>
<dbReference type="SMART" id="SM00345">
    <property type="entry name" value="HTH_GNTR"/>
    <property type="match status" value="1"/>
</dbReference>
<dbReference type="PANTHER" id="PTHR43537">
    <property type="entry name" value="TRANSCRIPTIONAL REGULATOR, GNTR FAMILY"/>
    <property type="match status" value="1"/>
</dbReference>
<sequence length="248" mass="27810">MSRTDDVVDGIKRMIMDGRLRPGDRLPIEKELADTLGVSRGPLREGIRALSILGIVNTRQGDGTYITSLDVPRLLAPMGFVADLPGDGLARHFHAIRRLLESEAARLAATRITESALEQAKALLDEATLIVGRTPHEHERLIETDIAFHRIIAGHTDNPVLMGMIESLASRTVRERLWRSLHEEGVDQRTHDEHVAIWRALEARDAETARIRMANHLLGVEESLRDAQIDDDTILDQSRSRPEPERVE</sequence>
<dbReference type="SUPFAM" id="SSF48008">
    <property type="entry name" value="GntR ligand-binding domain-like"/>
    <property type="match status" value="1"/>
</dbReference>
<reference evidence="7" key="1">
    <citation type="submission" date="2016-10" db="EMBL/GenBank/DDBJ databases">
        <authorList>
            <person name="Varghese N."/>
            <person name="Submissions S."/>
        </authorList>
    </citation>
    <scope>NUCLEOTIDE SEQUENCE [LARGE SCALE GENOMIC DNA]</scope>
    <source>
        <strain evidence="7">DSM 45237</strain>
    </source>
</reference>
<dbReference type="Pfam" id="PF00392">
    <property type="entry name" value="GntR"/>
    <property type="match status" value="1"/>
</dbReference>
<dbReference type="PRINTS" id="PR00035">
    <property type="entry name" value="HTHGNTR"/>
</dbReference>
<dbReference type="InterPro" id="IPR036388">
    <property type="entry name" value="WH-like_DNA-bd_sf"/>
</dbReference>
<evidence type="ECO:0000313" key="6">
    <source>
        <dbReference type="EMBL" id="SEE51713.1"/>
    </source>
</evidence>
<organism evidence="6 7">
    <name type="scientific">Jiangella alba</name>
    <dbReference type="NCBI Taxonomy" id="561176"/>
    <lineage>
        <taxon>Bacteria</taxon>
        <taxon>Bacillati</taxon>
        <taxon>Actinomycetota</taxon>
        <taxon>Actinomycetes</taxon>
        <taxon>Jiangellales</taxon>
        <taxon>Jiangellaceae</taxon>
        <taxon>Jiangella</taxon>
    </lineage>
</organism>
<keyword evidence="1" id="KW-0805">Transcription regulation</keyword>
<dbReference type="PROSITE" id="PS50949">
    <property type="entry name" value="HTH_GNTR"/>
    <property type="match status" value="1"/>
</dbReference>
<dbReference type="SMART" id="SM00895">
    <property type="entry name" value="FCD"/>
    <property type="match status" value="1"/>
</dbReference>
<evidence type="ECO:0000256" key="1">
    <source>
        <dbReference type="ARBA" id="ARBA00023015"/>
    </source>
</evidence>
<dbReference type="Gene3D" id="1.10.10.10">
    <property type="entry name" value="Winged helix-like DNA-binding domain superfamily/Winged helix DNA-binding domain"/>
    <property type="match status" value="1"/>
</dbReference>
<dbReference type="GO" id="GO:0003700">
    <property type="term" value="F:DNA-binding transcription factor activity"/>
    <property type="evidence" value="ECO:0007669"/>
    <property type="project" value="InterPro"/>
</dbReference>
<keyword evidence="7" id="KW-1185">Reference proteome</keyword>
<gene>
    <name evidence="6" type="ORF">SAMN04488561_1578</name>
</gene>
<feature type="domain" description="HTH gntR-type" evidence="5">
    <location>
        <begin position="1"/>
        <end position="69"/>
    </location>
</feature>
<dbReference type="CDD" id="cd07377">
    <property type="entry name" value="WHTH_GntR"/>
    <property type="match status" value="1"/>
</dbReference>
<dbReference type="EMBL" id="FNUC01000003">
    <property type="protein sequence ID" value="SEE51713.1"/>
    <property type="molecule type" value="Genomic_DNA"/>
</dbReference>
<dbReference type="SUPFAM" id="SSF46785">
    <property type="entry name" value="Winged helix' DNA-binding domain"/>
    <property type="match status" value="1"/>
</dbReference>
<feature type="region of interest" description="Disordered" evidence="4">
    <location>
        <begin position="229"/>
        <end position="248"/>
    </location>
</feature>
<dbReference type="InterPro" id="IPR000524">
    <property type="entry name" value="Tscrpt_reg_HTH_GntR"/>
</dbReference>
<accession>A0A1H5JGL6</accession>
<keyword evidence="3" id="KW-0804">Transcription</keyword>
<dbReference type="Proteomes" id="UP000181980">
    <property type="component" value="Unassembled WGS sequence"/>
</dbReference>